<dbReference type="GO" id="GO:0009253">
    <property type="term" value="P:peptidoglycan catabolic process"/>
    <property type="evidence" value="ECO:0007669"/>
    <property type="project" value="InterPro"/>
</dbReference>
<keyword evidence="1" id="KW-0378">Hydrolase</keyword>
<gene>
    <name evidence="4" type="ORF">CIG75_06840</name>
</gene>
<dbReference type="InterPro" id="IPR003646">
    <property type="entry name" value="SH3-like_bac-type"/>
</dbReference>
<keyword evidence="5" id="KW-1185">Reference proteome</keyword>
<dbReference type="CDD" id="cd02696">
    <property type="entry name" value="MurNAc-LAA"/>
    <property type="match status" value="1"/>
</dbReference>
<dbReference type="PROSITE" id="PS51781">
    <property type="entry name" value="SH3B"/>
    <property type="match status" value="4"/>
</dbReference>
<dbReference type="PANTHER" id="PTHR30404">
    <property type="entry name" value="N-ACETYLMURAMOYL-L-ALANINE AMIDASE"/>
    <property type="match status" value="1"/>
</dbReference>
<evidence type="ECO:0000256" key="1">
    <source>
        <dbReference type="ARBA" id="ARBA00022801"/>
    </source>
</evidence>
<dbReference type="KEGG" id="tab:CIG75_06840"/>
<dbReference type="SMART" id="SM00646">
    <property type="entry name" value="Ami_3"/>
    <property type="match status" value="1"/>
</dbReference>
<dbReference type="GO" id="GO:0030288">
    <property type="term" value="C:outer membrane-bounded periplasmic space"/>
    <property type="evidence" value="ECO:0007669"/>
    <property type="project" value="TreeGrafter"/>
</dbReference>
<dbReference type="EMBL" id="CP022657">
    <property type="protein sequence ID" value="ASS74716.1"/>
    <property type="molecule type" value="Genomic_DNA"/>
</dbReference>
<dbReference type="InterPro" id="IPR002508">
    <property type="entry name" value="MurNAc-LAA_cat"/>
</dbReference>
<dbReference type="InterPro" id="IPR050695">
    <property type="entry name" value="N-acetylmuramoyl_amidase_3"/>
</dbReference>
<dbReference type="InterPro" id="IPR036028">
    <property type="entry name" value="SH3-like_dom_sf"/>
</dbReference>
<evidence type="ECO:0000259" key="3">
    <source>
        <dbReference type="PROSITE" id="PS51781"/>
    </source>
</evidence>
<feature type="domain" description="SH3b" evidence="3">
    <location>
        <begin position="123"/>
        <end position="187"/>
    </location>
</feature>
<reference evidence="4 5" key="1">
    <citation type="journal article" date="2015" name="Int. J. Syst. Evol. Microbiol.">
        <title>Tumebacillus algifaecis sp. nov., isolated from decomposing algal scum.</title>
        <authorList>
            <person name="Wu Y.F."/>
            <person name="Zhang B."/>
            <person name="Xing P."/>
            <person name="Wu Q.L."/>
            <person name="Liu S.J."/>
        </authorList>
    </citation>
    <scope>NUCLEOTIDE SEQUENCE [LARGE SCALE GENOMIC DNA]</scope>
    <source>
        <strain evidence="4 5">THMBR28</strain>
    </source>
</reference>
<dbReference type="SUPFAM" id="SSF53187">
    <property type="entry name" value="Zn-dependent exopeptidases"/>
    <property type="match status" value="1"/>
</dbReference>
<dbReference type="PIRSF" id="PIRSF037846">
    <property type="entry name" value="Autolysin_YrvJ_prd"/>
    <property type="match status" value="1"/>
</dbReference>
<dbReference type="SUPFAM" id="SSF50044">
    <property type="entry name" value="SH3-domain"/>
    <property type="match status" value="1"/>
</dbReference>
<protein>
    <recommendedName>
        <fullName evidence="3">SH3b domain-containing protein</fullName>
    </recommendedName>
</protein>
<feature type="domain" description="SH3b" evidence="3">
    <location>
        <begin position="275"/>
        <end position="338"/>
    </location>
</feature>
<dbReference type="AlphaFoldDB" id="A0A223D049"/>
<evidence type="ECO:0000313" key="4">
    <source>
        <dbReference type="EMBL" id="ASS74716.1"/>
    </source>
</evidence>
<organism evidence="4 5">
    <name type="scientific">Tumebacillus algifaecis</name>
    <dbReference type="NCBI Taxonomy" id="1214604"/>
    <lineage>
        <taxon>Bacteria</taxon>
        <taxon>Bacillati</taxon>
        <taxon>Bacillota</taxon>
        <taxon>Bacilli</taxon>
        <taxon>Bacillales</taxon>
        <taxon>Alicyclobacillaceae</taxon>
        <taxon>Tumebacillus</taxon>
    </lineage>
</organism>
<sequence length="538" mass="59298">MSKGRILQKWSRRERANRRKKGVKEVVKKRNRLIALVLLFSLIFSLAAFAEEGHFVKVTAYDVNIRSGPDTETTVIGTANFGDSFEVISTMNDWYQVRVGKDAFGWIHASLVKAGTRFAAPNPTIEVVEANDVQVNVRGGASTSYEIVTTIRPGTRYPLLQRSGDWIQIRLPDERTGWVASWLVTTSENKAKSTAKSEQMQATVIADELNVRQEPALGATVLGTLQQNELVAVQEERKDGWTEIEYDGRIGYVASEYIRLPGHSILQAESRPVEAGLAQVIVKEQVNLRTGPGTNFPVLVSGRAGSQFAVTAKSGAWLQVQIDSEKKAWVASWLTEVQGSLDGVPEVHGSLDSGLRGKTVVLDAGHGGFDVGAVGRQSGVFEKDLNLALARTLYNKLLTTGARVVMTRDDDSFVSLDDRVQIAEREQADLFVSLHYNTHADANISGSMTFYYSENGADHQLARQAQQELVASLGLPDLGARFGDYYVLRENRVTSILVETAFLTNQQDEWSAKEAGHQELAAEGLFRAIVSNLQEQRE</sequence>
<dbReference type="Pfam" id="PF01520">
    <property type="entry name" value="Amidase_3"/>
    <property type="match status" value="1"/>
</dbReference>
<name>A0A223D049_9BACL</name>
<dbReference type="GO" id="GO:0071555">
    <property type="term" value="P:cell wall organization"/>
    <property type="evidence" value="ECO:0007669"/>
    <property type="project" value="UniProtKB-KW"/>
</dbReference>
<dbReference type="Gene3D" id="3.40.630.40">
    <property type="entry name" value="Zn-dependent exopeptidases"/>
    <property type="match status" value="1"/>
</dbReference>
<evidence type="ECO:0000256" key="2">
    <source>
        <dbReference type="ARBA" id="ARBA00023316"/>
    </source>
</evidence>
<dbReference type="GO" id="GO:0008745">
    <property type="term" value="F:N-acetylmuramoyl-L-alanine amidase activity"/>
    <property type="evidence" value="ECO:0007669"/>
    <property type="project" value="InterPro"/>
</dbReference>
<keyword evidence="2" id="KW-0961">Cell wall biogenesis/degradation</keyword>
<accession>A0A223D049</accession>
<feature type="domain" description="SH3b" evidence="3">
    <location>
        <begin position="199"/>
        <end position="262"/>
    </location>
</feature>
<dbReference type="SMART" id="SM00287">
    <property type="entry name" value="SH3b"/>
    <property type="match status" value="4"/>
</dbReference>
<dbReference type="Pfam" id="PF08239">
    <property type="entry name" value="SH3_3"/>
    <property type="match status" value="4"/>
</dbReference>
<dbReference type="PANTHER" id="PTHR30404:SF0">
    <property type="entry name" value="N-ACETYLMURAMOYL-L-ALANINE AMIDASE AMIC"/>
    <property type="match status" value="1"/>
</dbReference>
<feature type="domain" description="SH3b" evidence="3">
    <location>
        <begin position="51"/>
        <end position="116"/>
    </location>
</feature>
<evidence type="ECO:0000313" key="5">
    <source>
        <dbReference type="Proteomes" id="UP000214688"/>
    </source>
</evidence>
<dbReference type="Proteomes" id="UP000214688">
    <property type="component" value="Chromosome"/>
</dbReference>
<proteinExistence type="predicted"/>
<dbReference type="Gene3D" id="2.30.30.40">
    <property type="entry name" value="SH3 Domains"/>
    <property type="match status" value="4"/>
</dbReference>
<dbReference type="InterPro" id="IPR017293">
    <property type="entry name" value="N-acetylmuramoyl-L-ala_amidase"/>
</dbReference>